<organism evidence="2 3">
    <name type="scientific">Tessaracoccus aquimaris</name>
    <dbReference type="NCBI Taxonomy" id="1332264"/>
    <lineage>
        <taxon>Bacteria</taxon>
        <taxon>Bacillati</taxon>
        <taxon>Actinomycetota</taxon>
        <taxon>Actinomycetes</taxon>
        <taxon>Propionibacteriales</taxon>
        <taxon>Propionibacteriaceae</taxon>
        <taxon>Tessaracoccus</taxon>
    </lineage>
</organism>
<dbReference type="Proteomes" id="UP000188145">
    <property type="component" value="Chromosome"/>
</dbReference>
<accession>A0A1Q2CK99</accession>
<keyword evidence="1" id="KW-0472">Membrane</keyword>
<evidence type="ECO:0000313" key="2">
    <source>
        <dbReference type="EMBL" id="AQP46532.1"/>
    </source>
</evidence>
<dbReference type="AlphaFoldDB" id="A0A1Q2CK99"/>
<proteinExistence type="predicted"/>
<gene>
    <name evidence="2" type="ORF">BW730_02210</name>
</gene>
<protein>
    <submittedName>
        <fullName evidence="2">Uncharacterized protein</fullName>
    </submittedName>
</protein>
<reference evidence="3" key="1">
    <citation type="submission" date="2017-02" db="EMBL/GenBank/DDBJ databases">
        <title>Tessaracoccus aquaemaris sp. nov., isolated from the intestine of a Korean rockfish, Sebastes schlegelii, in a marine aquaculture pond.</title>
        <authorList>
            <person name="Tak E.J."/>
            <person name="Bae J.-W."/>
        </authorList>
    </citation>
    <scope>NUCLEOTIDE SEQUENCE [LARGE SCALE GENOMIC DNA]</scope>
    <source>
        <strain evidence="3">NSG39</strain>
    </source>
</reference>
<evidence type="ECO:0000256" key="1">
    <source>
        <dbReference type="SAM" id="Phobius"/>
    </source>
</evidence>
<dbReference type="KEGG" id="tes:BW730_02210"/>
<evidence type="ECO:0000313" key="3">
    <source>
        <dbReference type="Proteomes" id="UP000188145"/>
    </source>
</evidence>
<keyword evidence="3" id="KW-1185">Reference proteome</keyword>
<dbReference type="EMBL" id="CP019606">
    <property type="protein sequence ID" value="AQP46532.1"/>
    <property type="molecule type" value="Genomic_DNA"/>
</dbReference>
<sequence>MPTMNLLPLEVLPGWPEPAPVSDLHMWLLLVIGPLAFGAVVALIAFAPHLARGGREKTDVESRELEAARH</sequence>
<keyword evidence="1" id="KW-0812">Transmembrane</keyword>
<name>A0A1Q2CK99_9ACTN</name>
<dbReference type="STRING" id="1332264.BW730_02210"/>
<feature type="transmembrane region" description="Helical" evidence="1">
    <location>
        <begin position="24"/>
        <end position="47"/>
    </location>
</feature>
<keyword evidence="1" id="KW-1133">Transmembrane helix</keyword>